<accession>A0ABR5EZM4</accession>
<dbReference type="EMBL" id="JWIO01000051">
    <property type="protein sequence ID" value="KLL09917.1"/>
    <property type="molecule type" value="Genomic_DNA"/>
</dbReference>
<organism evidence="2 3">
    <name type="scientific">Protofrankia coriariae</name>
    <dbReference type="NCBI Taxonomy" id="1562887"/>
    <lineage>
        <taxon>Bacteria</taxon>
        <taxon>Bacillati</taxon>
        <taxon>Actinomycetota</taxon>
        <taxon>Actinomycetes</taxon>
        <taxon>Frankiales</taxon>
        <taxon>Frankiaceae</taxon>
        <taxon>Protofrankia</taxon>
    </lineage>
</organism>
<dbReference type="InterPro" id="IPR012349">
    <property type="entry name" value="Split_barrel_FMN-bd"/>
</dbReference>
<comment type="caution">
    <text evidence="2">The sequence shown here is derived from an EMBL/GenBank/DDBJ whole genome shotgun (WGS) entry which is preliminary data.</text>
</comment>
<name>A0ABR5EZM4_9ACTN</name>
<reference evidence="2 3" key="1">
    <citation type="submission" date="2014-12" db="EMBL/GenBank/DDBJ databases">
        <title>Frankia sp. BMG5.1 draft genome.</title>
        <authorList>
            <person name="Gtari M."/>
            <person name="Ghodhbane-Gtari F."/>
            <person name="Nouioui I."/>
            <person name="Ktari A."/>
            <person name="Hezbri K."/>
            <person name="Mimouni W."/>
            <person name="Sbissi I."/>
            <person name="Ayari A."/>
            <person name="Yamanaka T."/>
            <person name="Normand P."/>
            <person name="Tisa L.S."/>
            <person name="Boudabous A."/>
        </authorList>
    </citation>
    <scope>NUCLEOTIDE SEQUENCE [LARGE SCALE GENOMIC DNA]</scope>
    <source>
        <strain evidence="2 3">BMG5.1</strain>
    </source>
</reference>
<protein>
    <submittedName>
        <fullName evidence="2">F420-dependent oxidoreductase</fullName>
    </submittedName>
</protein>
<dbReference type="Pfam" id="PF01243">
    <property type="entry name" value="PNPOx_N"/>
    <property type="match status" value="1"/>
</dbReference>
<evidence type="ECO:0000313" key="2">
    <source>
        <dbReference type="EMBL" id="KLL09917.1"/>
    </source>
</evidence>
<feature type="domain" description="Pyridoxamine 5'-phosphate oxidase N-terminal" evidence="1">
    <location>
        <begin position="2"/>
        <end position="76"/>
    </location>
</feature>
<evidence type="ECO:0000313" key="3">
    <source>
        <dbReference type="Proteomes" id="UP000035425"/>
    </source>
</evidence>
<keyword evidence="3" id="KW-1185">Reference proteome</keyword>
<dbReference type="SUPFAM" id="SSF50475">
    <property type="entry name" value="FMN-binding split barrel"/>
    <property type="match status" value="1"/>
</dbReference>
<evidence type="ECO:0000259" key="1">
    <source>
        <dbReference type="Pfam" id="PF01243"/>
    </source>
</evidence>
<dbReference type="Proteomes" id="UP000035425">
    <property type="component" value="Unassembled WGS sequence"/>
</dbReference>
<dbReference type="InterPro" id="IPR011576">
    <property type="entry name" value="Pyridox_Oxase_N"/>
</dbReference>
<proteinExistence type="predicted"/>
<dbReference type="Gene3D" id="2.30.110.10">
    <property type="entry name" value="Electron Transport, Fmn-binding Protein, Chain A"/>
    <property type="match status" value="1"/>
</dbReference>
<gene>
    <name evidence="2" type="ORF">FrCorBMG51_21585</name>
</gene>
<sequence>MVPLDGDRIGFSTSSASGKYKRLRNNPKIVLQPSDARGRVRDGSSPVEGTAELAASGDVFDEVRRKVRAKYGVMVPASKLFNTLSRLGRAKSPYADVAVIITPASSS</sequence>